<evidence type="ECO:0000256" key="1">
    <source>
        <dbReference type="SAM" id="MobiDB-lite"/>
    </source>
</evidence>
<keyword evidence="3" id="KW-1185">Reference proteome</keyword>
<feature type="region of interest" description="Disordered" evidence="1">
    <location>
        <begin position="64"/>
        <end position="87"/>
    </location>
</feature>
<proteinExistence type="predicted"/>
<gene>
    <name evidence="2" type="ORF">SNA_18395</name>
</gene>
<sequence length="87" mass="8550">MQHTADEEQALAVVAVATVTAALVATATTTAGAVVHADVTTALVHPHVPTLAVVRALPVFGVGRRGGSTGGDDARHKGAGENGGNTT</sequence>
<protein>
    <submittedName>
        <fullName evidence="2">Uncharacterized protein</fullName>
    </submittedName>
</protein>
<accession>A0A0D7CLH1</accession>
<comment type="caution">
    <text evidence="2">The sequence shown here is derived from an EMBL/GenBank/DDBJ whole genome shotgun (WGS) entry which is preliminary data.</text>
</comment>
<evidence type="ECO:0000313" key="3">
    <source>
        <dbReference type="Proteomes" id="UP000032458"/>
    </source>
</evidence>
<evidence type="ECO:0000313" key="2">
    <source>
        <dbReference type="EMBL" id="KIZ16936.1"/>
    </source>
</evidence>
<name>A0A0D7CLH1_9ACTN</name>
<dbReference type="EMBL" id="JRKI01000026">
    <property type="protein sequence ID" value="KIZ16936.1"/>
    <property type="molecule type" value="Genomic_DNA"/>
</dbReference>
<organism evidence="2 3">
    <name type="scientific">Streptomyces natalensis ATCC 27448</name>
    <dbReference type="NCBI Taxonomy" id="1240678"/>
    <lineage>
        <taxon>Bacteria</taxon>
        <taxon>Bacillati</taxon>
        <taxon>Actinomycetota</taxon>
        <taxon>Actinomycetes</taxon>
        <taxon>Kitasatosporales</taxon>
        <taxon>Streptomycetaceae</taxon>
        <taxon>Streptomyces</taxon>
    </lineage>
</organism>
<reference evidence="2 3" key="1">
    <citation type="submission" date="2014-09" db="EMBL/GenBank/DDBJ databases">
        <title>Draft genome sequence of Streptomyces natalensis ATCC 27448, producer of the antifungal pimaricin.</title>
        <authorList>
            <person name="Mendes M.V."/>
            <person name="Beites T."/>
            <person name="Pires S."/>
            <person name="Santos C.L."/>
            <person name="Moradas-Ferreira P."/>
        </authorList>
    </citation>
    <scope>NUCLEOTIDE SEQUENCE [LARGE SCALE GENOMIC DNA]</scope>
    <source>
        <strain evidence="2 3">ATCC 27448</strain>
    </source>
</reference>
<dbReference type="Proteomes" id="UP000032458">
    <property type="component" value="Unassembled WGS sequence"/>
</dbReference>
<dbReference type="AlphaFoldDB" id="A0A0D7CLH1"/>